<dbReference type="Proteomes" id="UP000220797">
    <property type="component" value="Unassembled WGS sequence"/>
</dbReference>
<gene>
    <name evidence="2" type="ORF">PGAL8A_00053800</name>
</gene>
<protein>
    <submittedName>
        <fullName evidence="2">Uncharacterized protein</fullName>
    </submittedName>
</protein>
<evidence type="ECO:0000313" key="2">
    <source>
        <dbReference type="EMBL" id="CRG98103.1"/>
    </source>
</evidence>
<dbReference type="OMA" id="ICNIQAY"/>
<keyword evidence="1" id="KW-0732">Signal</keyword>
<proteinExistence type="predicted"/>
<evidence type="ECO:0000256" key="1">
    <source>
        <dbReference type="SAM" id="SignalP"/>
    </source>
</evidence>
<dbReference type="GeneID" id="39729063"/>
<reference evidence="2" key="1">
    <citation type="submission" date="2015-04" db="EMBL/GenBank/DDBJ databases">
        <authorList>
            <consortium name="Pathogen Informatics"/>
        </authorList>
    </citation>
    <scope>NUCLEOTIDE SEQUENCE [LARGE SCALE GENOMIC DNA]</scope>
    <source>
        <strain evidence="2">8A</strain>
    </source>
</reference>
<dbReference type="EMBL" id="CVMV01000143">
    <property type="protein sequence ID" value="CRG98103.1"/>
    <property type="molecule type" value="Genomic_DNA"/>
</dbReference>
<name>A0A1J1H3P1_PLAGA</name>
<dbReference type="RefSeq" id="XP_028530900.1">
    <property type="nucleotide sequence ID" value="XM_028674560.1"/>
</dbReference>
<feature type="chain" id="PRO_5012181809" evidence="1">
    <location>
        <begin position="20"/>
        <end position="145"/>
    </location>
</feature>
<dbReference type="OrthoDB" id="370877at2759"/>
<feature type="signal peptide" evidence="1">
    <location>
        <begin position="1"/>
        <end position="19"/>
    </location>
</feature>
<sequence>MELKFIFIFFLFFIHNLKAFILNKKFRNLCTKYSSNKNRVKLSLKINDIINFKNKKDLKKDIIKHSKKLCLDLNDEQIKIIENNLYEFFYYLKLKNINIDVKKRKSKYSKLLPLCVKEKRQKKFHTTNLKKENDYFIVNSNSFSN</sequence>
<accession>A0A1J1H3P1</accession>
<comment type="caution">
    <text evidence="2">The sequence shown here is derived from an EMBL/GenBank/DDBJ whole genome shotgun (WGS) entry which is preliminary data.</text>
</comment>
<dbReference type="VEuPathDB" id="PlasmoDB:PGAL8A_00053800"/>
<keyword evidence="3" id="KW-1185">Reference proteome</keyword>
<evidence type="ECO:0000313" key="3">
    <source>
        <dbReference type="Proteomes" id="UP000220797"/>
    </source>
</evidence>
<organism evidence="2 3">
    <name type="scientific">Plasmodium gallinaceum</name>
    <dbReference type="NCBI Taxonomy" id="5849"/>
    <lineage>
        <taxon>Eukaryota</taxon>
        <taxon>Sar</taxon>
        <taxon>Alveolata</taxon>
        <taxon>Apicomplexa</taxon>
        <taxon>Aconoidasida</taxon>
        <taxon>Haemosporida</taxon>
        <taxon>Plasmodiidae</taxon>
        <taxon>Plasmodium</taxon>
        <taxon>Plasmodium (Haemamoeba)</taxon>
    </lineage>
</organism>
<dbReference type="AlphaFoldDB" id="A0A1J1H3P1"/>